<dbReference type="InterPro" id="IPR029063">
    <property type="entry name" value="SAM-dependent_MTases_sf"/>
</dbReference>
<reference evidence="2 3" key="2">
    <citation type="submission" date="2011-11" db="EMBL/GenBank/DDBJ databases">
        <authorList>
            <consortium name="US DOE Joint Genome Institute"/>
            <person name="Lucas S."/>
            <person name="Han J."/>
            <person name="Lapidus A."/>
            <person name="Cheng J.-F."/>
            <person name="Goodwin L."/>
            <person name="Pitluck S."/>
            <person name="Peters L."/>
            <person name="Ovchinnikova G."/>
            <person name="Zhang X."/>
            <person name="Detter J.C."/>
            <person name="Han C."/>
            <person name="Tapia R."/>
            <person name="Land M."/>
            <person name="Hauser L."/>
            <person name="Kyrpides N."/>
            <person name="Ivanova N."/>
            <person name="Pagani I."/>
            <person name="Vogl K."/>
            <person name="Liu Z."/>
            <person name="Overmann J."/>
            <person name="Frigaard N.-U."/>
            <person name="Bryant D."/>
            <person name="Woyke T."/>
        </authorList>
    </citation>
    <scope>NUCLEOTIDE SEQUENCE [LARGE SCALE GENOMIC DNA]</scope>
    <source>
        <strain evidence="2 3">970</strain>
    </source>
</reference>
<dbReference type="GO" id="GO:0008757">
    <property type="term" value="F:S-adenosylmethionine-dependent methyltransferase activity"/>
    <property type="evidence" value="ECO:0007669"/>
    <property type="project" value="InterPro"/>
</dbReference>
<dbReference type="GO" id="GO:0032259">
    <property type="term" value="P:methylation"/>
    <property type="evidence" value="ECO:0007669"/>
    <property type="project" value="UniProtKB-KW"/>
</dbReference>
<gene>
    <name evidence="2" type="ORF">Thi970DRAFT_02822</name>
</gene>
<reference evidence="3" key="1">
    <citation type="submission" date="2011-06" db="EMBL/GenBank/DDBJ databases">
        <authorList>
            <consortium name="US DOE Joint Genome Institute (JGI-PGF)"/>
            <person name="Lucas S."/>
            <person name="Han J."/>
            <person name="Lapidus A."/>
            <person name="Cheng J.-F."/>
            <person name="Goodwin L."/>
            <person name="Pitluck S."/>
            <person name="Peters L."/>
            <person name="Land M.L."/>
            <person name="Hauser L."/>
            <person name="Vogl K."/>
            <person name="Liu Z."/>
            <person name="Overmann J."/>
            <person name="Frigaard N.-U."/>
            <person name="Bryant D.A."/>
            <person name="Woyke T.J."/>
        </authorList>
    </citation>
    <scope>NUCLEOTIDE SEQUENCE [LARGE SCALE GENOMIC DNA]</scope>
    <source>
        <strain evidence="3">970</strain>
    </source>
</reference>
<proteinExistence type="predicted"/>
<dbReference type="OrthoDB" id="939937at2"/>
<feature type="domain" description="Methyltransferase type 11" evidence="1">
    <location>
        <begin position="88"/>
        <end position="135"/>
    </location>
</feature>
<protein>
    <submittedName>
        <fullName evidence="2">Methylase involved in ubiquinone/menaquinone biosynthesis</fullName>
    </submittedName>
</protein>
<evidence type="ECO:0000313" key="3">
    <source>
        <dbReference type="Proteomes" id="UP000002964"/>
    </source>
</evidence>
<dbReference type="eggNOG" id="COG2226">
    <property type="taxonomic scope" value="Bacteria"/>
</dbReference>
<dbReference type="AlphaFoldDB" id="H8Z1S3"/>
<accession>H8Z1S3</accession>
<name>H8Z1S3_9GAMM</name>
<evidence type="ECO:0000259" key="1">
    <source>
        <dbReference type="Pfam" id="PF08241"/>
    </source>
</evidence>
<keyword evidence="3" id="KW-1185">Reference proteome</keyword>
<dbReference type="EMBL" id="JH603169">
    <property type="protein sequence ID" value="EIC22551.1"/>
    <property type="molecule type" value="Genomic_DNA"/>
</dbReference>
<dbReference type="Pfam" id="PF08241">
    <property type="entry name" value="Methyltransf_11"/>
    <property type="match status" value="1"/>
</dbReference>
<dbReference type="Gene3D" id="3.40.50.150">
    <property type="entry name" value="Vaccinia Virus protein VP39"/>
    <property type="match status" value="1"/>
</dbReference>
<keyword evidence="2" id="KW-0830">Ubiquinone</keyword>
<sequence>MGILASWLSYPLTRGLSIDDPRTTALRRRILRDKAFLAQVYDEWYALIIDALPARDDVLELGSGAGFLSELLPGLITSEVFSTPNAKCVLDASRLPFSAHSLNAIVMTDVFHHIPDVRLFFHEAVRCVRPGGRVLMIEPWRTPWSEWVYTHLHHEPFLPKAKQWSLPPGQGPLSAANGALPWLVFQRDQRRFKAEFPALRNLAIKPLMPLAYLLSGGVSMRSLMPGWAYPWIRRLERTVGENRWAMFAFIVLERRST</sequence>
<organism evidence="2 3">
    <name type="scientific">Thiorhodovibrio frisius</name>
    <dbReference type="NCBI Taxonomy" id="631362"/>
    <lineage>
        <taxon>Bacteria</taxon>
        <taxon>Pseudomonadati</taxon>
        <taxon>Pseudomonadota</taxon>
        <taxon>Gammaproteobacteria</taxon>
        <taxon>Chromatiales</taxon>
        <taxon>Chromatiaceae</taxon>
        <taxon>Thiorhodovibrio</taxon>
    </lineage>
</organism>
<dbReference type="Proteomes" id="UP000002964">
    <property type="component" value="Unassembled WGS sequence"/>
</dbReference>
<dbReference type="HOGENOM" id="CLU_092410_0_0_6"/>
<dbReference type="InterPro" id="IPR013216">
    <property type="entry name" value="Methyltransf_11"/>
</dbReference>
<evidence type="ECO:0000313" key="2">
    <source>
        <dbReference type="EMBL" id="EIC22551.1"/>
    </source>
</evidence>
<dbReference type="SUPFAM" id="SSF53335">
    <property type="entry name" value="S-adenosyl-L-methionine-dependent methyltransferases"/>
    <property type="match status" value="1"/>
</dbReference>
<keyword evidence="2" id="KW-0489">Methyltransferase</keyword>
<dbReference type="STRING" id="631362.Thi970DRAFT_02822"/>
<keyword evidence="2" id="KW-0808">Transferase</keyword>